<evidence type="ECO:0000256" key="1">
    <source>
        <dbReference type="ARBA" id="ARBA00004903"/>
    </source>
</evidence>
<dbReference type="GO" id="GO:0006730">
    <property type="term" value="P:one-carbon metabolic process"/>
    <property type="evidence" value="ECO:0007669"/>
    <property type="project" value="UniProtKB-KW"/>
</dbReference>
<dbReference type="STRING" id="1358809.S7XSJ9"/>
<dbReference type="AlphaFoldDB" id="S7XSJ9"/>
<dbReference type="InterPro" id="IPR024072">
    <property type="entry name" value="DHFR-like_dom_sf"/>
</dbReference>
<dbReference type="SUPFAM" id="SSF53597">
    <property type="entry name" value="Dihydrofolate reductase-like"/>
    <property type="match status" value="1"/>
</dbReference>
<dbReference type="Pfam" id="PF00186">
    <property type="entry name" value="DHFR_1"/>
    <property type="match status" value="1"/>
</dbReference>
<evidence type="ECO:0000256" key="4">
    <source>
        <dbReference type="ARBA" id="ARBA00022563"/>
    </source>
</evidence>
<evidence type="ECO:0000256" key="5">
    <source>
        <dbReference type="ARBA" id="ARBA00022857"/>
    </source>
</evidence>
<evidence type="ECO:0000256" key="3">
    <source>
        <dbReference type="ARBA" id="ARBA00018886"/>
    </source>
</evidence>
<evidence type="ECO:0000256" key="2">
    <source>
        <dbReference type="ARBA" id="ARBA00012856"/>
    </source>
</evidence>
<proteinExistence type="predicted"/>
<dbReference type="EC" id="1.5.1.3" evidence="2"/>
<dbReference type="GO" id="GO:0050661">
    <property type="term" value="F:NADP binding"/>
    <property type="evidence" value="ECO:0007669"/>
    <property type="project" value="InterPro"/>
</dbReference>
<sequence>MIYLYLIFNLFKRLIHQPITMSLLSSEKPNILVAYSDKDKYISNCDKFPWGRISTDFMFMKDIIKEDNIVLIMGRRTYEVSKMKSHKKIIVTKQKIDGELTVDSIDKAITVAKEMKRKILIFGGENIYREVLENYKYKLIATIFEQENMEGDRVFPIKEDKDKFTNIHRYVLERLENMEPKKWEYDGKFLENGKKFGFYIYEN</sequence>
<dbReference type="EMBL" id="ATCN01000499">
    <property type="protein sequence ID" value="EPR78893.1"/>
    <property type="molecule type" value="Genomic_DNA"/>
</dbReference>
<organism evidence="8 9">
    <name type="scientific">Spraguea lophii (strain 42_110)</name>
    <name type="common">Microsporidian parasite</name>
    <dbReference type="NCBI Taxonomy" id="1358809"/>
    <lineage>
        <taxon>Eukaryota</taxon>
        <taxon>Fungi</taxon>
        <taxon>Fungi incertae sedis</taxon>
        <taxon>Microsporidia</taxon>
        <taxon>Spragueidae</taxon>
        <taxon>Spraguea</taxon>
    </lineage>
</organism>
<keyword evidence="5" id="KW-0521">NADP</keyword>
<reference evidence="9" key="1">
    <citation type="journal article" date="2013" name="PLoS Genet.">
        <title>The genome of Spraguea lophii and the basis of host-microsporidian interactions.</title>
        <authorList>
            <person name="Campbell S.E."/>
            <person name="Williams T.A."/>
            <person name="Yousuf A."/>
            <person name="Soanes D.M."/>
            <person name="Paszkiewicz K.H."/>
            <person name="Williams B.A.P."/>
        </authorList>
    </citation>
    <scope>NUCLEOTIDE SEQUENCE [LARGE SCALE GENOMIC DNA]</scope>
    <source>
        <strain evidence="9">42_110</strain>
    </source>
</reference>
<gene>
    <name evidence="8" type="ORF">SLOPH_274</name>
</gene>
<dbReference type="GO" id="GO:0046452">
    <property type="term" value="P:dihydrofolate metabolic process"/>
    <property type="evidence" value="ECO:0007669"/>
    <property type="project" value="TreeGrafter"/>
</dbReference>
<dbReference type="PRINTS" id="PR00070">
    <property type="entry name" value="DHFR"/>
</dbReference>
<evidence type="ECO:0000313" key="9">
    <source>
        <dbReference type="Proteomes" id="UP000014978"/>
    </source>
</evidence>
<evidence type="ECO:0000313" key="8">
    <source>
        <dbReference type="EMBL" id="EPR78893.1"/>
    </source>
</evidence>
<keyword evidence="6" id="KW-0560">Oxidoreductase</keyword>
<dbReference type="PANTHER" id="PTHR48069">
    <property type="entry name" value="DIHYDROFOLATE REDUCTASE"/>
    <property type="match status" value="1"/>
</dbReference>
<dbReference type="InterPro" id="IPR012259">
    <property type="entry name" value="DHFR"/>
</dbReference>
<dbReference type="GO" id="GO:0046655">
    <property type="term" value="P:folic acid metabolic process"/>
    <property type="evidence" value="ECO:0007669"/>
    <property type="project" value="TreeGrafter"/>
</dbReference>
<keyword evidence="4" id="KW-0554">One-carbon metabolism</keyword>
<dbReference type="VEuPathDB" id="MicrosporidiaDB:SLOPH_274"/>
<dbReference type="GO" id="GO:0046654">
    <property type="term" value="P:tetrahydrofolate biosynthetic process"/>
    <property type="evidence" value="ECO:0007669"/>
    <property type="project" value="InterPro"/>
</dbReference>
<evidence type="ECO:0000259" key="7">
    <source>
        <dbReference type="Pfam" id="PF00186"/>
    </source>
</evidence>
<dbReference type="Proteomes" id="UP000014978">
    <property type="component" value="Unassembled WGS sequence"/>
</dbReference>
<dbReference type="InterPro" id="IPR001796">
    <property type="entry name" value="DHFR_dom"/>
</dbReference>
<evidence type="ECO:0000256" key="6">
    <source>
        <dbReference type="ARBA" id="ARBA00023002"/>
    </source>
</evidence>
<dbReference type="OMA" id="KSDMKFV"/>
<dbReference type="Gene3D" id="3.40.430.10">
    <property type="entry name" value="Dihydrofolate Reductase, subunit A"/>
    <property type="match status" value="1"/>
</dbReference>
<dbReference type="PANTHER" id="PTHR48069:SF3">
    <property type="entry name" value="DIHYDROFOLATE REDUCTASE"/>
    <property type="match status" value="1"/>
</dbReference>
<name>S7XSJ9_SPRLO</name>
<comment type="caution">
    <text evidence="8">The sequence shown here is derived from an EMBL/GenBank/DDBJ whole genome shotgun (WGS) entry which is preliminary data.</text>
</comment>
<dbReference type="InParanoid" id="S7XSJ9"/>
<dbReference type="GO" id="GO:0004146">
    <property type="term" value="F:dihydrofolate reductase activity"/>
    <property type="evidence" value="ECO:0007669"/>
    <property type="project" value="UniProtKB-EC"/>
</dbReference>
<dbReference type="HOGENOM" id="CLU_043966_5_1_1"/>
<protein>
    <recommendedName>
        <fullName evidence="3">Dihydrofolate reductase</fullName>
        <ecNumber evidence="2">1.5.1.3</ecNumber>
    </recommendedName>
</protein>
<accession>S7XSJ9</accession>
<comment type="pathway">
    <text evidence="1">Cofactor biosynthesis; tetrahydrofolate biosynthesis; 5,6,7,8-tetrahydrofolate from 7,8-dihydrofolate: step 1/1.</text>
</comment>
<keyword evidence="9" id="KW-1185">Reference proteome</keyword>
<dbReference type="OrthoDB" id="414698at2759"/>
<feature type="domain" description="DHFR" evidence="7">
    <location>
        <begin position="32"/>
        <end position="170"/>
    </location>
</feature>